<dbReference type="Gene3D" id="3.90.950.20">
    <property type="entry name" value="CinA-like"/>
    <property type="match status" value="1"/>
</dbReference>
<comment type="caution">
    <text evidence="2">The sequence shown here is derived from an EMBL/GenBank/DDBJ whole genome shotgun (WGS) entry which is preliminary data.</text>
</comment>
<sequence length="165" mass="17042">MSALIAEEKAIVVLEACRNAGVMIATAESCTGGLIAGALTDIAGSSDVVDRGFVTYSNEAKAEMIDVPLELINRLGAVSKEVALSMAEGALARSRAGVTVAVTGVAGPGGGSDEKPVGLVHIASARKGYTTLHRECRFGQKTRADIRHATVLAALDLVLENLRQP</sequence>
<dbReference type="EMBL" id="DUMN01000331">
    <property type="protein sequence ID" value="HHV68252.1"/>
    <property type="molecule type" value="Genomic_DNA"/>
</dbReference>
<evidence type="ECO:0000313" key="3">
    <source>
        <dbReference type="Proteomes" id="UP000551563"/>
    </source>
</evidence>
<name>A0A7H0NY85_9HYPH</name>
<protein>
    <submittedName>
        <fullName evidence="2">CinA family protein</fullName>
    </submittedName>
</protein>
<dbReference type="Proteomes" id="UP000551563">
    <property type="component" value="Unassembled WGS sequence"/>
</dbReference>
<dbReference type="InterPro" id="IPR008136">
    <property type="entry name" value="CinA_C"/>
</dbReference>
<organism evidence="2 3">
    <name type="scientific">Brucella intermedia</name>
    <dbReference type="NCBI Taxonomy" id="94625"/>
    <lineage>
        <taxon>Bacteria</taxon>
        <taxon>Pseudomonadati</taxon>
        <taxon>Pseudomonadota</taxon>
        <taxon>Alphaproteobacteria</taxon>
        <taxon>Hyphomicrobiales</taxon>
        <taxon>Brucellaceae</taxon>
        <taxon>Brucella/Ochrobactrum group</taxon>
        <taxon>Brucella</taxon>
    </lineage>
</organism>
<accession>A0A7H0NY85</accession>
<dbReference type="InterPro" id="IPR036653">
    <property type="entry name" value="CinA-like_C"/>
</dbReference>
<feature type="domain" description="CinA C-terminal" evidence="1">
    <location>
        <begin position="12"/>
        <end position="161"/>
    </location>
</feature>
<dbReference type="RefSeq" id="WP_063882233.1">
    <property type="nucleotide sequence ID" value="NZ_CP061039.1"/>
</dbReference>
<proteinExistence type="predicted"/>
<dbReference type="Pfam" id="PF02464">
    <property type="entry name" value="CinA"/>
    <property type="match status" value="1"/>
</dbReference>
<dbReference type="AlphaFoldDB" id="A0A7H0NY85"/>
<evidence type="ECO:0000313" key="2">
    <source>
        <dbReference type="EMBL" id="HHV68252.1"/>
    </source>
</evidence>
<reference evidence="2 3" key="1">
    <citation type="journal article" date="2020" name="Biotechnol. Biofuels">
        <title>New insights from the biogas microbiome by comprehensive genome-resolved metagenomics of nearly 1600 species originating from multiple anaerobic digesters.</title>
        <authorList>
            <person name="Campanaro S."/>
            <person name="Treu L."/>
            <person name="Rodriguez-R L.M."/>
            <person name="Kovalovszki A."/>
            <person name="Ziels R.M."/>
            <person name="Maus I."/>
            <person name="Zhu X."/>
            <person name="Kougias P.G."/>
            <person name="Basile A."/>
            <person name="Luo G."/>
            <person name="Schluter A."/>
            <person name="Konstantinidis K.T."/>
            <person name="Angelidaki I."/>
        </authorList>
    </citation>
    <scope>NUCLEOTIDE SEQUENCE [LARGE SCALE GENOMIC DNA]</scope>
    <source>
        <strain evidence="2">AS04akNAM_66</strain>
    </source>
</reference>
<dbReference type="SUPFAM" id="SSF142433">
    <property type="entry name" value="CinA-like"/>
    <property type="match status" value="1"/>
</dbReference>
<evidence type="ECO:0000259" key="1">
    <source>
        <dbReference type="Pfam" id="PF02464"/>
    </source>
</evidence>
<gene>
    <name evidence="2" type="ORF">GXX48_11490</name>
</gene>
<dbReference type="NCBIfam" id="TIGR00199">
    <property type="entry name" value="PncC_domain"/>
    <property type="match status" value="1"/>
</dbReference>